<dbReference type="InterPro" id="IPR013103">
    <property type="entry name" value="RVT_2"/>
</dbReference>
<dbReference type="SUPFAM" id="SSF56672">
    <property type="entry name" value="DNA/RNA polymerases"/>
    <property type="match status" value="1"/>
</dbReference>
<organism evidence="2">
    <name type="scientific">Solanum lycopersicum</name>
    <name type="common">Tomato</name>
    <name type="synonym">Lycopersicon esculentum</name>
    <dbReference type="NCBI Taxonomy" id="4081"/>
    <lineage>
        <taxon>Eukaryota</taxon>
        <taxon>Viridiplantae</taxon>
        <taxon>Streptophyta</taxon>
        <taxon>Embryophyta</taxon>
        <taxon>Tracheophyta</taxon>
        <taxon>Spermatophyta</taxon>
        <taxon>Magnoliopsida</taxon>
        <taxon>eudicotyledons</taxon>
        <taxon>Gunneridae</taxon>
        <taxon>Pentapetalae</taxon>
        <taxon>asterids</taxon>
        <taxon>lamiids</taxon>
        <taxon>Solanales</taxon>
        <taxon>Solanaceae</taxon>
        <taxon>Solanoideae</taxon>
        <taxon>Solaneae</taxon>
        <taxon>Solanum</taxon>
        <taxon>Solanum subgen. Lycopersicon</taxon>
    </lineage>
</organism>
<protein>
    <recommendedName>
        <fullName evidence="1">Reverse transcriptase Ty1/copia-type domain-containing protein</fullName>
    </recommendedName>
</protein>
<feature type="domain" description="Reverse transcriptase Ty1/copia-type" evidence="1">
    <location>
        <begin position="5"/>
        <end position="72"/>
    </location>
</feature>
<dbReference type="EnsemblPlants" id="Solyc09g008495.1.1">
    <property type="protein sequence ID" value="Solyc09g008495.1.1.1"/>
    <property type="gene ID" value="Solyc09g008495.1"/>
</dbReference>
<dbReference type="PANTHER" id="PTHR11439">
    <property type="entry name" value="GAG-POL-RELATED RETROTRANSPOSON"/>
    <property type="match status" value="1"/>
</dbReference>
<reference evidence="2" key="1">
    <citation type="journal article" date="2012" name="Nature">
        <title>The tomato genome sequence provides insights into fleshy fruit evolution.</title>
        <authorList>
            <consortium name="Tomato Genome Consortium"/>
        </authorList>
    </citation>
    <scope>NUCLEOTIDE SEQUENCE [LARGE SCALE GENOMIC DNA]</scope>
    <source>
        <strain evidence="2">cv. Heinz 1706</strain>
    </source>
</reference>
<dbReference type="InterPro" id="IPR043502">
    <property type="entry name" value="DNA/RNA_pol_sf"/>
</dbReference>
<name>A0A3Q7HWG1_SOLLC</name>
<dbReference type="OMA" id="TRYMRLA"/>
<dbReference type="AlphaFoldDB" id="A0A3Q7HWG1"/>
<dbReference type="Proteomes" id="UP000004994">
    <property type="component" value="Chromosome 9"/>
</dbReference>
<sequence>MAHNGDDNEGIAQLKQHLSSRFQTKDLGKLKYFLGIEVAQSSHGIAITQRKYALDILENTSMSDCKHVDSPLDPNIKVIPRQEELLKDPSRYRRLVGKLNYLTITRPDISFVVSGVTQFSQSPCDSHLNVVIRIL</sequence>
<evidence type="ECO:0000313" key="2">
    <source>
        <dbReference type="EnsemblPlants" id="Solyc09g008495.1.1.1"/>
    </source>
</evidence>
<keyword evidence="3" id="KW-1185">Reference proteome</keyword>
<dbReference type="Gramene" id="Solyc09g008495.1.1">
    <property type="protein sequence ID" value="Solyc09g008495.1.1.1"/>
    <property type="gene ID" value="Solyc09g008495.1"/>
</dbReference>
<dbReference type="InParanoid" id="A0A3Q7HWG1"/>
<reference evidence="2" key="2">
    <citation type="submission" date="2019-01" db="UniProtKB">
        <authorList>
            <consortium name="EnsemblPlants"/>
        </authorList>
    </citation>
    <scope>IDENTIFICATION</scope>
    <source>
        <strain evidence="2">cv. Heinz 1706</strain>
    </source>
</reference>
<evidence type="ECO:0000259" key="1">
    <source>
        <dbReference type="Pfam" id="PF07727"/>
    </source>
</evidence>
<accession>A0A3Q7HWG1</accession>
<dbReference type="STRING" id="4081.A0A3Q7HWG1"/>
<dbReference type="Pfam" id="PF07727">
    <property type="entry name" value="RVT_2"/>
    <property type="match status" value="1"/>
</dbReference>
<proteinExistence type="predicted"/>
<evidence type="ECO:0000313" key="3">
    <source>
        <dbReference type="Proteomes" id="UP000004994"/>
    </source>
</evidence>
<dbReference type="PANTHER" id="PTHR11439:SF485">
    <property type="entry name" value="REVERSE TRANSCRIPTASE TY1_COPIA-TYPE DOMAIN-CONTAINING PROTEIN"/>
    <property type="match status" value="1"/>
</dbReference>